<dbReference type="Proteomes" id="UP001153636">
    <property type="component" value="Chromosome 11"/>
</dbReference>
<accession>A0A9P0CCH6</accession>
<evidence type="ECO:0000256" key="7">
    <source>
        <dbReference type="ARBA" id="ARBA00022989"/>
    </source>
</evidence>
<feature type="domain" description="ABC transmembrane type-1" evidence="11">
    <location>
        <begin position="101"/>
        <end position="362"/>
    </location>
</feature>
<dbReference type="GO" id="GO:0140359">
    <property type="term" value="F:ABC-type transporter activity"/>
    <property type="evidence" value="ECO:0007669"/>
    <property type="project" value="InterPro"/>
</dbReference>
<protein>
    <submittedName>
        <fullName evidence="12">Uncharacterized protein</fullName>
    </submittedName>
</protein>
<dbReference type="InterPro" id="IPR003439">
    <property type="entry name" value="ABC_transporter-like_ATP-bd"/>
</dbReference>
<name>A0A9P0CCH6_9CUCU</name>
<feature type="transmembrane region" description="Helical" evidence="9">
    <location>
        <begin position="319"/>
        <end position="342"/>
    </location>
</feature>
<dbReference type="InterPro" id="IPR027417">
    <property type="entry name" value="P-loop_NTPase"/>
</dbReference>
<dbReference type="PROSITE" id="PS50929">
    <property type="entry name" value="ABC_TM1F"/>
    <property type="match status" value="2"/>
</dbReference>
<evidence type="ECO:0000256" key="4">
    <source>
        <dbReference type="ARBA" id="ARBA00022737"/>
    </source>
</evidence>
<feature type="domain" description="ABC transporter" evidence="10">
    <location>
        <begin position="1042"/>
        <end position="1271"/>
    </location>
</feature>
<feature type="transmembrane region" description="Helical" evidence="9">
    <location>
        <begin position="680"/>
        <end position="702"/>
    </location>
</feature>
<dbReference type="FunFam" id="3.40.50.300:FF:000973">
    <property type="entry name" value="Multidrug resistance-associated protein 4"/>
    <property type="match status" value="1"/>
</dbReference>
<keyword evidence="5" id="KW-0547">Nucleotide-binding</keyword>
<gene>
    <name evidence="12" type="ORF">PSYICH_LOCUS2877</name>
</gene>
<proteinExistence type="predicted"/>
<feature type="domain" description="ABC transmembrane type-1" evidence="11">
    <location>
        <begin position="691"/>
        <end position="998"/>
    </location>
</feature>
<dbReference type="Pfam" id="PF00664">
    <property type="entry name" value="ABC_membrane"/>
    <property type="match status" value="2"/>
</dbReference>
<feature type="transmembrane region" description="Helical" evidence="9">
    <location>
        <begin position="90"/>
        <end position="111"/>
    </location>
</feature>
<dbReference type="Pfam" id="PF00005">
    <property type="entry name" value="ABC_tran"/>
    <property type="match status" value="2"/>
</dbReference>
<evidence type="ECO:0000313" key="12">
    <source>
        <dbReference type="EMBL" id="CAH1101022.1"/>
    </source>
</evidence>
<feature type="transmembrane region" description="Helical" evidence="9">
    <location>
        <begin position="362"/>
        <end position="381"/>
    </location>
</feature>
<dbReference type="CDD" id="cd03244">
    <property type="entry name" value="ABCC_MRP_domain2"/>
    <property type="match status" value="1"/>
</dbReference>
<keyword evidence="4" id="KW-0677">Repeat</keyword>
<evidence type="ECO:0000256" key="3">
    <source>
        <dbReference type="ARBA" id="ARBA00022692"/>
    </source>
</evidence>
<evidence type="ECO:0000256" key="9">
    <source>
        <dbReference type="SAM" id="Phobius"/>
    </source>
</evidence>
<keyword evidence="2" id="KW-0813">Transport</keyword>
<feature type="transmembrane region" description="Helical" evidence="9">
    <location>
        <begin position="853"/>
        <end position="870"/>
    </location>
</feature>
<dbReference type="Gene3D" id="3.40.50.300">
    <property type="entry name" value="P-loop containing nucleotide triphosphate hydrolases"/>
    <property type="match status" value="2"/>
</dbReference>
<keyword evidence="13" id="KW-1185">Reference proteome</keyword>
<evidence type="ECO:0000256" key="1">
    <source>
        <dbReference type="ARBA" id="ARBA00004141"/>
    </source>
</evidence>
<dbReference type="GO" id="GO:0016887">
    <property type="term" value="F:ATP hydrolysis activity"/>
    <property type="evidence" value="ECO:0007669"/>
    <property type="project" value="InterPro"/>
</dbReference>
<keyword evidence="8 9" id="KW-0472">Membrane</keyword>
<dbReference type="InterPro" id="IPR036640">
    <property type="entry name" value="ABC1_TM_sf"/>
</dbReference>
<sequence>MDSSRKHSNPSPQKNANFLSKLFFCWLLPFFKFGYSNNLKTTDIYDTLQQDKCESYIDKLQKNWAKELDGRKEKKPSLKTALFKTFAKSYSFPGINVFVQAVIIKALQPLVLAEYIRYFDKSQKYTTFGEYSGWILASAVVLLAFLYAILYHHSQFDSQRVGMRVRVGLSSLVYRKLLKLNQSSLNKSPAGKLVNLLSNDLQRLDTCSQFLHYIWIMPFQAAVCFYILYQNLGIAAVAGTVALIIEGIPIQGYFSKVQGKLRSKIAEKTDLRVKLMNEIVSGIKVIKMYAWEKSFAKIVEQSRCDEVAKITITSRIKGVTMALIVITERFGLYCSIICYVLLGNRINAEQVFSSAQLFNSLQLFMCVYYPFAIASYAEGVVSVKRIEKFLLLEENDSIASADDTDDRRGTIFIEKASGSWSGSNVETLSNISLKLKPGKLCCVVGSVGSGKTSLLQMILKELPMSIGSLEVHGKVSYASQEPWLFVSSVRDNILFGRPYDRERYRDVVQVCALQTDLDQFPFGDRTMVEERGVSLSGGQRARINLARAIYADADIYLLDDPLSAVDTRVGKHLFEKCIKGYLKDKTTILVTHQLQFLKEADIIVIIENGKIHKMGNYNEVSHEDLSALHLEADENETPIQHVTEKSLEKRESITLSEHIPEENLEEMATGAIPFSVFVKYYGYGTGIFGFIVMAFLFIIAQLSCNGGDLWLTYWVNQESEIHDESSVHFLDDYGVNQTIYKYTVFTNEEDKYMIIYSVFILASIILMPIRSLNFTRIVMNSSRNLHHKMFSNVLEAPMKFFDTNPSGRILNRFSNDMGIIDELIPKAFIDFIQIFLVLIGILLIIFIKVPYMIVPALLLSVGFYYLRLVYLKTSQDLKRLEGVNRGPVFSHLIATIDGMTTIRASQAEEMVTKEFDILLDQHSSAWYLYIAANEVFGFILDVMSTLFIAVVTYQFLFFESSEGVTGSVGLTLSQCLILTGMLQLGVRQTAEVTNNMTSVERVLQYTDLEKETDGETQKELTTKDLVETYKPVNVNWPESGEIKFKNVYLYYDPTSEPVLKNLNITIKSGHKIGVVGRTGAGKSTLIAALFRLTKIQGSIIIDDVDVTKLRLSELRSKISIIPQEPVLFSATVRYNLDPFGNVSDEEIWRALENVELRHAITSLDSEISEGGSNFSTGQRQLLCLARAIVRNNKILVLDEATANVDPSTDVLIQQTIRKNFNGCTVITIAHRLNTIMDSDKVLVMDSGRAVEYEHPHVLLQNPEGYFTKMLMETGTMTENNLRKIAEEHYTNQFNY</sequence>
<feature type="transmembrane region" description="Helical" evidence="9">
    <location>
        <begin position="210"/>
        <end position="228"/>
    </location>
</feature>
<dbReference type="FunFam" id="1.20.1560.10:FF:000026">
    <property type="entry name" value="Multidrug resistance-associated protein lethal(2)03659"/>
    <property type="match status" value="1"/>
</dbReference>
<dbReference type="InterPro" id="IPR017871">
    <property type="entry name" value="ABC_transporter-like_CS"/>
</dbReference>
<dbReference type="GO" id="GO:0005524">
    <property type="term" value="F:ATP binding"/>
    <property type="evidence" value="ECO:0007669"/>
    <property type="project" value="UniProtKB-KW"/>
</dbReference>
<dbReference type="InterPro" id="IPR003593">
    <property type="entry name" value="AAA+_ATPase"/>
</dbReference>
<evidence type="ECO:0000256" key="5">
    <source>
        <dbReference type="ARBA" id="ARBA00022741"/>
    </source>
</evidence>
<organism evidence="12 13">
    <name type="scientific">Psylliodes chrysocephalus</name>
    <dbReference type="NCBI Taxonomy" id="3402493"/>
    <lineage>
        <taxon>Eukaryota</taxon>
        <taxon>Metazoa</taxon>
        <taxon>Ecdysozoa</taxon>
        <taxon>Arthropoda</taxon>
        <taxon>Hexapoda</taxon>
        <taxon>Insecta</taxon>
        <taxon>Pterygota</taxon>
        <taxon>Neoptera</taxon>
        <taxon>Endopterygota</taxon>
        <taxon>Coleoptera</taxon>
        <taxon>Polyphaga</taxon>
        <taxon>Cucujiformia</taxon>
        <taxon>Chrysomeloidea</taxon>
        <taxon>Chrysomelidae</taxon>
        <taxon>Galerucinae</taxon>
        <taxon>Alticini</taxon>
        <taxon>Psylliodes</taxon>
    </lineage>
</organism>
<evidence type="ECO:0000256" key="6">
    <source>
        <dbReference type="ARBA" id="ARBA00022840"/>
    </source>
</evidence>
<dbReference type="InterPro" id="IPR011527">
    <property type="entry name" value="ABC1_TM_dom"/>
</dbReference>
<dbReference type="SUPFAM" id="SSF90123">
    <property type="entry name" value="ABC transporter transmembrane region"/>
    <property type="match status" value="2"/>
</dbReference>
<dbReference type="OrthoDB" id="6500128at2759"/>
<dbReference type="PANTHER" id="PTHR24223:SF415">
    <property type="entry name" value="FI20190P1"/>
    <property type="match status" value="1"/>
</dbReference>
<evidence type="ECO:0000259" key="10">
    <source>
        <dbReference type="PROSITE" id="PS50893"/>
    </source>
</evidence>
<dbReference type="PROSITE" id="PS00211">
    <property type="entry name" value="ABC_TRANSPORTER_1"/>
    <property type="match status" value="1"/>
</dbReference>
<dbReference type="CDD" id="cd03250">
    <property type="entry name" value="ABCC_MRP_domain1"/>
    <property type="match status" value="1"/>
</dbReference>
<keyword evidence="6" id="KW-0067">ATP-binding</keyword>
<evidence type="ECO:0000256" key="8">
    <source>
        <dbReference type="ARBA" id="ARBA00023136"/>
    </source>
</evidence>
<dbReference type="EMBL" id="OV651823">
    <property type="protein sequence ID" value="CAH1101022.1"/>
    <property type="molecule type" value="Genomic_DNA"/>
</dbReference>
<dbReference type="SMART" id="SM00382">
    <property type="entry name" value="AAA"/>
    <property type="match status" value="2"/>
</dbReference>
<feature type="transmembrane region" description="Helical" evidence="9">
    <location>
        <begin position="752"/>
        <end position="769"/>
    </location>
</feature>
<dbReference type="Gene3D" id="1.20.1560.10">
    <property type="entry name" value="ABC transporter type 1, transmembrane domain"/>
    <property type="match status" value="2"/>
</dbReference>
<dbReference type="InterPro" id="IPR050173">
    <property type="entry name" value="ABC_transporter_C-like"/>
</dbReference>
<keyword evidence="7 9" id="KW-1133">Transmembrane helix</keyword>
<feature type="transmembrane region" description="Helical" evidence="9">
    <location>
        <begin position="935"/>
        <end position="956"/>
    </location>
</feature>
<feature type="transmembrane region" description="Helical" evidence="9">
    <location>
        <begin position="131"/>
        <end position="150"/>
    </location>
</feature>
<dbReference type="PROSITE" id="PS50893">
    <property type="entry name" value="ABC_TRANSPORTER_2"/>
    <property type="match status" value="2"/>
</dbReference>
<feature type="transmembrane region" description="Helical" evidence="9">
    <location>
        <begin position="234"/>
        <end position="254"/>
    </location>
</feature>
<feature type="transmembrane region" description="Helical" evidence="9">
    <location>
        <begin position="827"/>
        <end position="847"/>
    </location>
</feature>
<dbReference type="FunFam" id="3.40.50.300:FF:000163">
    <property type="entry name" value="Multidrug resistance-associated protein member 4"/>
    <property type="match status" value="1"/>
</dbReference>
<keyword evidence="3 9" id="KW-0812">Transmembrane</keyword>
<dbReference type="GO" id="GO:0016020">
    <property type="term" value="C:membrane"/>
    <property type="evidence" value="ECO:0007669"/>
    <property type="project" value="UniProtKB-SubCell"/>
</dbReference>
<reference evidence="12" key="1">
    <citation type="submission" date="2022-01" db="EMBL/GenBank/DDBJ databases">
        <authorList>
            <person name="King R."/>
        </authorList>
    </citation>
    <scope>NUCLEOTIDE SEQUENCE</scope>
</reference>
<dbReference type="FunFam" id="1.20.1560.10:FF:000014">
    <property type="entry name" value="Multidrug resistance-associated protein member 4"/>
    <property type="match status" value="1"/>
</dbReference>
<evidence type="ECO:0000259" key="11">
    <source>
        <dbReference type="PROSITE" id="PS50929"/>
    </source>
</evidence>
<feature type="domain" description="ABC transporter" evidence="10">
    <location>
        <begin position="411"/>
        <end position="633"/>
    </location>
</feature>
<dbReference type="SUPFAM" id="SSF52540">
    <property type="entry name" value="P-loop containing nucleoside triphosphate hydrolases"/>
    <property type="match status" value="2"/>
</dbReference>
<dbReference type="PANTHER" id="PTHR24223">
    <property type="entry name" value="ATP-BINDING CASSETTE SUB-FAMILY C"/>
    <property type="match status" value="1"/>
</dbReference>
<evidence type="ECO:0000313" key="13">
    <source>
        <dbReference type="Proteomes" id="UP001153636"/>
    </source>
</evidence>
<evidence type="ECO:0000256" key="2">
    <source>
        <dbReference type="ARBA" id="ARBA00022448"/>
    </source>
</evidence>
<comment type="subcellular location">
    <subcellularLocation>
        <location evidence="1">Membrane</location>
        <topology evidence="1">Multi-pass membrane protein</topology>
    </subcellularLocation>
</comment>